<dbReference type="Gene3D" id="1.10.510.10">
    <property type="entry name" value="Transferase(Phosphotransferase) domain 1"/>
    <property type="match status" value="1"/>
</dbReference>
<dbReference type="STRING" id="1392250.A0A2I2G1V1"/>
<feature type="transmembrane region" description="Helical" evidence="1">
    <location>
        <begin position="16"/>
        <end position="34"/>
    </location>
</feature>
<dbReference type="InterPro" id="IPR011009">
    <property type="entry name" value="Kinase-like_dom_sf"/>
</dbReference>
<evidence type="ECO:0000313" key="3">
    <source>
        <dbReference type="Proteomes" id="UP000234275"/>
    </source>
</evidence>
<keyword evidence="3" id="KW-1185">Reference proteome</keyword>
<dbReference type="GeneID" id="36562604"/>
<dbReference type="VEuPathDB" id="FungiDB:P170DRAFT_511529"/>
<keyword evidence="1" id="KW-1133">Transmembrane helix</keyword>
<proteinExistence type="predicted"/>
<evidence type="ECO:0008006" key="4">
    <source>
        <dbReference type="Google" id="ProtNLM"/>
    </source>
</evidence>
<protein>
    <recommendedName>
        <fullName evidence="4">Protein kinase domain-containing protein</fullName>
    </recommendedName>
</protein>
<sequence length="204" mass="23989">MELYDICPSELVFKETVHTLSTQLFFLLWFAAIVHRGRGPRRYYEPEDRELDIHVLESTAYRRLKDRGLCDSGIVPNFLGAIRNLDPSLYGSNLSMFWGDKYPPSAIFLEYIPNVEMIHLHNFTEKRMDGFIQGIHEIHQASVCHLDPRPRNMMVVRDDPERVIWMDFDRAETYDCDDLTDEQKHILQEEEVVVKELKQCLQAS</sequence>
<reference evidence="2 3" key="1">
    <citation type="submission" date="2016-12" db="EMBL/GenBank/DDBJ databases">
        <title>The genomes of Aspergillus section Nigri reveals drivers in fungal speciation.</title>
        <authorList>
            <consortium name="DOE Joint Genome Institute"/>
            <person name="Vesth T.C."/>
            <person name="Nybo J."/>
            <person name="Theobald S."/>
            <person name="Brandl J."/>
            <person name="Frisvad J.C."/>
            <person name="Nielsen K.F."/>
            <person name="Lyhne E.K."/>
            <person name="Kogle M.E."/>
            <person name="Kuo A."/>
            <person name="Riley R."/>
            <person name="Clum A."/>
            <person name="Nolan M."/>
            <person name="Lipzen A."/>
            <person name="Salamov A."/>
            <person name="Henrissat B."/>
            <person name="Wiebenga A."/>
            <person name="De Vries R.P."/>
            <person name="Grigoriev I.V."/>
            <person name="Mortensen U.H."/>
            <person name="Andersen M.R."/>
            <person name="Baker S.E."/>
        </authorList>
    </citation>
    <scope>NUCLEOTIDE SEQUENCE [LARGE SCALE GENOMIC DNA]</scope>
    <source>
        <strain evidence="2 3">IBT 23096</strain>
    </source>
</reference>
<gene>
    <name evidence="2" type="ORF">P170DRAFT_511529</name>
</gene>
<evidence type="ECO:0000313" key="2">
    <source>
        <dbReference type="EMBL" id="PLB46855.1"/>
    </source>
</evidence>
<name>A0A2I2G1V1_9EURO</name>
<dbReference type="OrthoDB" id="4185642at2759"/>
<comment type="caution">
    <text evidence="2">The sequence shown here is derived from an EMBL/GenBank/DDBJ whole genome shotgun (WGS) entry which is preliminary data.</text>
</comment>
<accession>A0A2I2G1V1</accession>
<dbReference type="SUPFAM" id="SSF56112">
    <property type="entry name" value="Protein kinase-like (PK-like)"/>
    <property type="match status" value="1"/>
</dbReference>
<dbReference type="AlphaFoldDB" id="A0A2I2G1V1"/>
<keyword evidence="1" id="KW-0812">Transmembrane</keyword>
<dbReference type="RefSeq" id="XP_024702157.1">
    <property type="nucleotide sequence ID" value="XM_024854898.1"/>
</dbReference>
<dbReference type="Proteomes" id="UP000234275">
    <property type="component" value="Unassembled WGS sequence"/>
</dbReference>
<organism evidence="2 3">
    <name type="scientific">Aspergillus steynii IBT 23096</name>
    <dbReference type="NCBI Taxonomy" id="1392250"/>
    <lineage>
        <taxon>Eukaryota</taxon>
        <taxon>Fungi</taxon>
        <taxon>Dikarya</taxon>
        <taxon>Ascomycota</taxon>
        <taxon>Pezizomycotina</taxon>
        <taxon>Eurotiomycetes</taxon>
        <taxon>Eurotiomycetidae</taxon>
        <taxon>Eurotiales</taxon>
        <taxon>Aspergillaceae</taxon>
        <taxon>Aspergillus</taxon>
        <taxon>Aspergillus subgen. Circumdati</taxon>
    </lineage>
</organism>
<evidence type="ECO:0000256" key="1">
    <source>
        <dbReference type="SAM" id="Phobius"/>
    </source>
</evidence>
<keyword evidence="1" id="KW-0472">Membrane</keyword>
<dbReference type="EMBL" id="MSFO01000006">
    <property type="protein sequence ID" value="PLB46855.1"/>
    <property type="molecule type" value="Genomic_DNA"/>
</dbReference>